<organism evidence="2 3">
    <name type="scientific">[Torrubiella] hemipterigena</name>
    <dbReference type="NCBI Taxonomy" id="1531966"/>
    <lineage>
        <taxon>Eukaryota</taxon>
        <taxon>Fungi</taxon>
        <taxon>Dikarya</taxon>
        <taxon>Ascomycota</taxon>
        <taxon>Pezizomycotina</taxon>
        <taxon>Sordariomycetes</taxon>
        <taxon>Hypocreomycetidae</taxon>
        <taxon>Hypocreales</taxon>
        <taxon>Clavicipitaceae</taxon>
        <taxon>Clavicipitaceae incertae sedis</taxon>
        <taxon>'Torrubiella' clade</taxon>
    </lineage>
</organism>
<dbReference type="AlphaFoldDB" id="A0A0A1TEY6"/>
<accession>A0A0A1TEY6</accession>
<evidence type="ECO:0000256" key="1">
    <source>
        <dbReference type="SAM" id="MobiDB-lite"/>
    </source>
</evidence>
<dbReference type="EMBL" id="CDHN01000005">
    <property type="protein sequence ID" value="CEJ93309.1"/>
    <property type="molecule type" value="Genomic_DNA"/>
</dbReference>
<feature type="compositionally biased region" description="Low complexity" evidence="1">
    <location>
        <begin position="185"/>
        <end position="199"/>
    </location>
</feature>
<dbReference type="Proteomes" id="UP000039046">
    <property type="component" value="Unassembled WGS sequence"/>
</dbReference>
<dbReference type="HOGENOM" id="CLU_1240895_0_0_1"/>
<feature type="compositionally biased region" description="Low complexity" evidence="1">
    <location>
        <begin position="165"/>
        <end position="178"/>
    </location>
</feature>
<evidence type="ECO:0000313" key="2">
    <source>
        <dbReference type="EMBL" id="CEJ93309.1"/>
    </source>
</evidence>
<gene>
    <name evidence="2" type="ORF">VHEMI08905</name>
</gene>
<name>A0A0A1TEY6_9HYPO</name>
<evidence type="ECO:0000313" key="3">
    <source>
        <dbReference type="Proteomes" id="UP000039046"/>
    </source>
</evidence>
<feature type="region of interest" description="Disordered" evidence="1">
    <location>
        <begin position="164"/>
        <end position="199"/>
    </location>
</feature>
<proteinExistence type="predicted"/>
<feature type="region of interest" description="Disordered" evidence="1">
    <location>
        <begin position="1"/>
        <end position="23"/>
    </location>
</feature>
<protein>
    <submittedName>
        <fullName evidence="2">Uncharacterized protein</fullName>
    </submittedName>
</protein>
<keyword evidence="3" id="KW-1185">Reference proteome</keyword>
<feature type="compositionally biased region" description="Low complexity" evidence="1">
    <location>
        <begin position="8"/>
        <end position="18"/>
    </location>
</feature>
<reference evidence="2 3" key="1">
    <citation type="journal article" date="2015" name="Genome Announc.">
        <title>Draft Genome Sequence and Gene Annotation of the Entomopathogenic Fungus Verticillium hemipterigenum.</title>
        <authorList>
            <person name="Horn F."/>
            <person name="Habel A."/>
            <person name="Scharf D.H."/>
            <person name="Dworschak J."/>
            <person name="Brakhage A.A."/>
            <person name="Guthke R."/>
            <person name="Hertweck C."/>
            <person name="Linde J."/>
        </authorList>
    </citation>
    <scope>NUCLEOTIDE SEQUENCE [LARGE SCALE GENOMIC DNA]</scope>
</reference>
<sequence>MHTGFEDTPGPGTHTGLPTLPPLPTPSGFSRTSVFCADLNYDRPFFASVIRANPTATEYAIECGGGNGMCAVYNTSMHVLTVGPSTMVATAMDTYVTRGFDCKLHGTTAADCEFFVHGEAPYVSGTFPMPIPDKDEIDPRYNAFSDYVVPMYITAGLEKLAPGYSESSATSTSAPKSTGDASVVQTTSQTPPASSTQAKSAAAKGSVKSVLVALGVVASLAVL</sequence>